<evidence type="ECO:0000256" key="1">
    <source>
        <dbReference type="ARBA" id="ARBA00001946"/>
    </source>
</evidence>
<evidence type="ECO:0000313" key="12">
    <source>
        <dbReference type="EMBL" id="KAK7247781.1"/>
    </source>
</evidence>
<comment type="catalytic activity">
    <reaction evidence="9">
        <text>beta-D-fructose 6-phosphate + ATP = beta-D-fructose 1,6-bisphosphate + ADP + H(+)</text>
        <dbReference type="Rhea" id="RHEA:16109"/>
        <dbReference type="ChEBI" id="CHEBI:15378"/>
        <dbReference type="ChEBI" id="CHEBI:30616"/>
        <dbReference type="ChEBI" id="CHEBI:32966"/>
        <dbReference type="ChEBI" id="CHEBI:57634"/>
        <dbReference type="ChEBI" id="CHEBI:456216"/>
        <dbReference type="EC" id="2.7.1.11"/>
    </reaction>
</comment>
<comment type="cofactor">
    <cofactor evidence="1">
        <name>Mg(2+)</name>
        <dbReference type="ChEBI" id="CHEBI:18420"/>
    </cofactor>
</comment>
<feature type="chain" id="PRO_5046738128" evidence="10">
    <location>
        <begin position="23"/>
        <end position="496"/>
    </location>
</feature>
<dbReference type="InterPro" id="IPR050929">
    <property type="entry name" value="PFKA"/>
</dbReference>
<dbReference type="Gene3D" id="3.40.50.460">
    <property type="entry name" value="Phosphofructokinase domain"/>
    <property type="match status" value="1"/>
</dbReference>
<dbReference type="InterPro" id="IPR035966">
    <property type="entry name" value="PKF_sf"/>
</dbReference>
<feature type="signal peptide" evidence="10">
    <location>
        <begin position="1"/>
        <end position="22"/>
    </location>
</feature>
<evidence type="ECO:0000256" key="6">
    <source>
        <dbReference type="ARBA" id="ARBA00022840"/>
    </source>
</evidence>
<comment type="caution">
    <text evidence="12">The sequence shown here is derived from an EMBL/GenBank/DDBJ whole genome shotgun (WGS) entry which is preliminary data.</text>
</comment>
<proteinExistence type="predicted"/>
<dbReference type="PRINTS" id="PR00476">
    <property type="entry name" value="PHFRCTKINASE"/>
</dbReference>
<gene>
    <name evidence="12" type="primary">pfk</name>
    <name evidence="12" type="ORF">SO694_00122058</name>
</gene>
<evidence type="ECO:0000256" key="5">
    <source>
        <dbReference type="ARBA" id="ARBA00022777"/>
    </source>
</evidence>
<keyword evidence="8" id="KW-0324">Glycolysis</keyword>
<dbReference type="Pfam" id="PF00365">
    <property type="entry name" value="PFK"/>
    <property type="match status" value="1"/>
</dbReference>
<dbReference type="EMBL" id="JBBJCI010000127">
    <property type="protein sequence ID" value="KAK7247781.1"/>
    <property type="molecule type" value="Genomic_DNA"/>
</dbReference>
<accession>A0ABR1G364</accession>
<evidence type="ECO:0000256" key="10">
    <source>
        <dbReference type="SAM" id="SignalP"/>
    </source>
</evidence>
<organism evidence="12 13">
    <name type="scientific">Aureococcus anophagefferens</name>
    <name type="common">Harmful bloom alga</name>
    <dbReference type="NCBI Taxonomy" id="44056"/>
    <lineage>
        <taxon>Eukaryota</taxon>
        <taxon>Sar</taxon>
        <taxon>Stramenopiles</taxon>
        <taxon>Ochrophyta</taxon>
        <taxon>Pelagophyceae</taxon>
        <taxon>Pelagomonadales</taxon>
        <taxon>Pelagomonadaceae</taxon>
        <taxon>Aureococcus</taxon>
    </lineage>
</organism>
<keyword evidence="2" id="KW-0808">Transferase</keyword>
<keyword evidence="13" id="KW-1185">Reference proteome</keyword>
<evidence type="ECO:0000256" key="2">
    <source>
        <dbReference type="ARBA" id="ARBA00022679"/>
    </source>
</evidence>
<dbReference type="InterPro" id="IPR000023">
    <property type="entry name" value="Phosphofructokinase_dom"/>
</dbReference>
<dbReference type="SUPFAM" id="SSF53784">
    <property type="entry name" value="Phosphofructokinase"/>
    <property type="match status" value="1"/>
</dbReference>
<protein>
    <submittedName>
        <fullName evidence="12">6-phosphofructokinase</fullName>
    </submittedName>
</protein>
<dbReference type="Gene3D" id="3.40.50.450">
    <property type="match status" value="1"/>
</dbReference>
<evidence type="ECO:0000313" key="13">
    <source>
        <dbReference type="Proteomes" id="UP001363151"/>
    </source>
</evidence>
<keyword evidence="10" id="KW-0732">Signal</keyword>
<sequence length="496" mass="51293">MACARKILARALLLALALASSALQPPRRAARRAAALGAEASFRVRRPRRSAAAELPSPIALPEGAVFVDDDDIVLASAVARVSTGVRSPVAYARARPARGRRALVGRRSGSGAAVVTRGGLCPGLNTVTQELYRCLTSQYGVGTVLGAVGGYAGVAAGRWRHLDDDTCDALYARGGTLLETSRGKQDATAMADALEAAGVDALFVVGGDGTIRGAAYLCEELESRGSKISVAAIPKTIDNDIPLIDRSFGFDTAVAEAKRAIDVAVVEARSFPRGLGVVRLMGRDAGFLAVHAALAAPGDVDACLVPEKGFAVDGLFEYVGERLDAKGHAILVVAEGVDARVTDAAGNPVDVDGDIGPWLCAAARAHFDGSPGRAAVSLKYVDPSYTVRSQASVPADTIFCSRLAAHACHGAMAGYTAFAVGTVNSHFAEIPLADFENRAAITSVAGRLFQDLVRSTGQPQFTQAADYACDDDLESPSGGCVVTWAGESTTGVQPV</sequence>
<evidence type="ECO:0000256" key="4">
    <source>
        <dbReference type="ARBA" id="ARBA00022741"/>
    </source>
</evidence>
<evidence type="ECO:0000256" key="8">
    <source>
        <dbReference type="ARBA" id="ARBA00023152"/>
    </source>
</evidence>
<evidence type="ECO:0000259" key="11">
    <source>
        <dbReference type="Pfam" id="PF00365"/>
    </source>
</evidence>
<reference evidence="12 13" key="1">
    <citation type="submission" date="2024-03" db="EMBL/GenBank/DDBJ databases">
        <title>Aureococcus anophagefferens CCMP1851 and Kratosvirus quantuckense: Draft genome of a second virus-susceptible host strain in the model system.</title>
        <authorList>
            <person name="Chase E."/>
            <person name="Truchon A.R."/>
            <person name="Schepens W."/>
            <person name="Wilhelm S.W."/>
        </authorList>
    </citation>
    <scope>NUCLEOTIDE SEQUENCE [LARGE SCALE GENOMIC DNA]</scope>
    <source>
        <strain evidence="12 13">CCMP1851</strain>
    </source>
</reference>
<evidence type="ECO:0000256" key="7">
    <source>
        <dbReference type="ARBA" id="ARBA00022842"/>
    </source>
</evidence>
<keyword evidence="5" id="KW-0418">Kinase</keyword>
<dbReference type="PANTHER" id="PTHR45770">
    <property type="entry name" value="ATP-DEPENDENT 6-PHOSPHOFRUCTOKINASE 1"/>
    <property type="match status" value="1"/>
</dbReference>
<evidence type="ECO:0000256" key="3">
    <source>
        <dbReference type="ARBA" id="ARBA00022723"/>
    </source>
</evidence>
<feature type="domain" description="Phosphofructokinase" evidence="11">
    <location>
        <begin position="114"/>
        <end position="410"/>
    </location>
</feature>
<dbReference type="InterPro" id="IPR022953">
    <property type="entry name" value="ATP_PFK"/>
</dbReference>
<dbReference type="InterPro" id="IPR012004">
    <property type="entry name" value="PyroP-dep_PFK_TP0108"/>
</dbReference>
<dbReference type="Proteomes" id="UP001363151">
    <property type="component" value="Unassembled WGS sequence"/>
</dbReference>
<evidence type="ECO:0000256" key="9">
    <source>
        <dbReference type="ARBA" id="ARBA00048070"/>
    </source>
</evidence>
<keyword evidence="4" id="KW-0547">Nucleotide-binding</keyword>
<dbReference type="PIRSF" id="PIRSF000534">
    <property type="entry name" value="PPi_PFK_TP0108"/>
    <property type="match status" value="1"/>
</dbReference>
<keyword evidence="7" id="KW-0460">Magnesium</keyword>
<keyword evidence="3" id="KW-0479">Metal-binding</keyword>
<keyword evidence="6" id="KW-0067">ATP-binding</keyword>
<name>A0ABR1G364_AURAN</name>